<organism evidence="2 3">
    <name type="scientific">Parabacteroides faecis</name>
    <dbReference type="NCBI Taxonomy" id="1217282"/>
    <lineage>
        <taxon>Bacteria</taxon>
        <taxon>Pseudomonadati</taxon>
        <taxon>Bacteroidota</taxon>
        <taxon>Bacteroidia</taxon>
        <taxon>Bacteroidales</taxon>
        <taxon>Tannerellaceae</taxon>
        <taxon>Parabacteroides</taxon>
    </lineage>
</organism>
<evidence type="ECO:0000313" key="2">
    <source>
        <dbReference type="EMBL" id="MBB4622358.1"/>
    </source>
</evidence>
<dbReference type="Pfam" id="PF00534">
    <property type="entry name" value="Glycos_transf_1"/>
    <property type="match status" value="1"/>
</dbReference>
<evidence type="ECO:0000313" key="3">
    <source>
        <dbReference type="Proteomes" id="UP000533637"/>
    </source>
</evidence>
<dbReference type="Proteomes" id="UP000533637">
    <property type="component" value="Unassembled WGS sequence"/>
</dbReference>
<gene>
    <name evidence="2" type="ORF">GGQ57_002258</name>
</gene>
<evidence type="ECO:0000259" key="1">
    <source>
        <dbReference type="Pfam" id="PF00534"/>
    </source>
</evidence>
<dbReference type="SUPFAM" id="SSF53756">
    <property type="entry name" value="UDP-Glycosyltransferase/glycogen phosphorylase"/>
    <property type="match status" value="1"/>
</dbReference>
<comment type="caution">
    <text evidence="2">The sequence shown here is derived from an EMBL/GenBank/DDBJ whole genome shotgun (WGS) entry which is preliminary data.</text>
</comment>
<reference evidence="2 3" key="1">
    <citation type="submission" date="2020-08" db="EMBL/GenBank/DDBJ databases">
        <title>Genomic Encyclopedia of Type Strains, Phase IV (KMG-IV): sequencing the most valuable type-strain genomes for metagenomic binning, comparative biology and taxonomic classification.</title>
        <authorList>
            <person name="Goeker M."/>
        </authorList>
    </citation>
    <scope>NUCLEOTIDE SEQUENCE [LARGE SCALE GENOMIC DNA]</scope>
    <source>
        <strain evidence="2 3">DSM 102983</strain>
    </source>
</reference>
<proteinExistence type="predicted"/>
<feature type="domain" description="Glycosyl transferase family 1" evidence="1">
    <location>
        <begin position="45"/>
        <end position="146"/>
    </location>
</feature>
<protein>
    <recommendedName>
        <fullName evidence="1">Glycosyl transferase family 1 domain-containing protein</fullName>
    </recommendedName>
</protein>
<dbReference type="EMBL" id="JACHOC010000004">
    <property type="protein sequence ID" value="MBB4622358.1"/>
    <property type="molecule type" value="Genomic_DNA"/>
</dbReference>
<dbReference type="Gene3D" id="3.40.50.2000">
    <property type="entry name" value="Glycogen Phosphorylase B"/>
    <property type="match status" value="1"/>
</dbReference>
<sequence length="201" mass="23223">MPAFIPPGDNERAKINNSILNFRNRHTFLISANASCLLLENGIDTYGFDLLIELIRELNRKEINAGLIFCLPQIGDKEYYDQCLNKIKQYRLNDHILIFSDSLSNGFEIWELSDLFLRPTSTDIEGISVKEALLYKTPVIASDVCSRPASTILFRNRDFDDLLNKTLDVVYKRIECNLQPDHIENPVPRILQIYKEIENED</sequence>
<dbReference type="CDD" id="cd01635">
    <property type="entry name" value="Glycosyltransferase_GTB-type"/>
    <property type="match status" value="1"/>
</dbReference>
<dbReference type="RefSeq" id="WP_229801134.1">
    <property type="nucleotide sequence ID" value="NZ_BMPB01000013.1"/>
</dbReference>
<dbReference type="InterPro" id="IPR001296">
    <property type="entry name" value="Glyco_trans_1"/>
</dbReference>
<accession>A0ABR6KLV3</accession>
<name>A0ABR6KLV3_9BACT</name>
<keyword evidence="3" id="KW-1185">Reference proteome</keyword>